<feature type="region of interest" description="Disordered" evidence="1">
    <location>
        <begin position="33"/>
        <end position="63"/>
    </location>
</feature>
<protein>
    <submittedName>
        <fullName evidence="2">Uncharacterized protein</fullName>
    </submittedName>
</protein>
<organism evidence="2 3">
    <name type="scientific">Ensete ventricosum</name>
    <name type="common">Abyssinian banana</name>
    <name type="synonym">Musa ensete</name>
    <dbReference type="NCBI Taxonomy" id="4639"/>
    <lineage>
        <taxon>Eukaryota</taxon>
        <taxon>Viridiplantae</taxon>
        <taxon>Streptophyta</taxon>
        <taxon>Embryophyta</taxon>
        <taxon>Tracheophyta</taxon>
        <taxon>Spermatophyta</taxon>
        <taxon>Magnoliopsida</taxon>
        <taxon>Liliopsida</taxon>
        <taxon>Zingiberales</taxon>
        <taxon>Musaceae</taxon>
        <taxon>Ensete</taxon>
    </lineage>
</organism>
<sequence length="196" mass="21132">MKSPHPDPDCRAPFNGAVMGGALVHDSSHIFESSLASGRQEARDGPASKANDGGWRSKPVDSPRVSLPCILPAKTLIRPSPTKQRHSLSMTWSFPRGPSTGTHHDVGTRRSRRRHPTTKVTSPTWHRVGLAGSSGRPLPRGPRRPAVLYETASLSLADVLSKWDPGRRRNPRGTELDMGPSDSGPFESHEGGDSVG</sequence>
<evidence type="ECO:0000256" key="1">
    <source>
        <dbReference type="SAM" id="MobiDB-lite"/>
    </source>
</evidence>
<evidence type="ECO:0000313" key="3">
    <source>
        <dbReference type="Proteomes" id="UP000287651"/>
    </source>
</evidence>
<feature type="compositionally biased region" description="Basic and acidic residues" evidence="1">
    <location>
        <begin position="164"/>
        <end position="175"/>
    </location>
</feature>
<dbReference type="EMBL" id="AMZH03003604">
    <property type="protein sequence ID" value="RRT71806.1"/>
    <property type="molecule type" value="Genomic_DNA"/>
</dbReference>
<proteinExistence type="predicted"/>
<dbReference type="AlphaFoldDB" id="A0A427A6B3"/>
<feature type="region of interest" description="Disordered" evidence="1">
    <location>
        <begin position="159"/>
        <end position="196"/>
    </location>
</feature>
<reference evidence="2 3" key="1">
    <citation type="journal article" date="2014" name="Agronomy (Basel)">
        <title>A Draft Genome Sequence for Ensete ventricosum, the Drought-Tolerant Tree Against Hunger.</title>
        <authorList>
            <person name="Harrison J."/>
            <person name="Moore K.A."/>
            <person name="Paszkiewicz K."/>
            <person name="Jones T."/>
            <person name="Grant M."/>
            <person name="Ambacheew D."/>
            <person name="Muzemil S."/>
            <person name="Studholme D.J."/>
        </authorList>
    </citation>
    <scope>NUCLEOTIDE SEQUENCE [LARGE SCALE GENOMIC DNA]</scope>
</reference>
<dbReference type="Proteomes" id="UP000287651">
    <property type="component" value="Unassembled WGS sequence"/>
</dbReference>
<name>A0A427A6B3_ENSVE</name>
<accession>A0A427A6B3</accession>
<gene>
    <name evidence="2" type="ORF">B296_00035142</name>
</gene>
<evidence type="ECO:0000313" key="2">
    <source>
        <dbReference type="EMBL" id="RRT71806.1"/>
    </source>
</evidence>
<feature type="non-terminal residue" evidence="2">
    <location>
        <position position="196"/>
    </location>
</feature>
<comment type="caution">
    <text evidence="2">The sequence shown here is derived from an EMBL/GenBank/DDBJ whole genome shotgun (WGS) entry which is preliminary data.</text>
</comment>
<feature type="compositionally biased region" description="Basic and acidic residues" evidence="1">
    <location>
        <begin position="187"/>
        <end position="196"/>
    </location>
</feature>
<feature type="region of interest" description="Disordered" evidence="1">
    <location>
        <begin position="80"/>
        <end position="144"/>
    </location>
</feature>